<dbReference type="EMBL" id="KB445551">
    <property type="protein sequence ID" value="EMC99429.1"/>
    <property type="molecule type" value="Genomic_DNA"/>
</dbReference>
<evidence type="ECO:0000256" key="1">
    <source>
        <dbReference type="SAM" id="MobiDB-lite"/>
    </source>
</evidence>
<proteinExistence type="predicted"/>
<dbReference type="KEGG" id="bcom:BAUCODRAFT_63067"/>
<sequence>MPQPSTPPSSATDTPTLDERYGLTPLTPEQYAAYKSSSRLSIPFPLRLPATTALAFTTGFFLGISQGSLTSGLRFRAENAHRFPTNQAGWYLYHKSKNYNMALGGIVEGCKMGGKTGLWVGVFVGMEECVDWGRNAVRGLVVGKDGGMSRDVLSTILAGVGTAGMFSAWHRFPVATTVRTAKMGAKYGLALGVVEDAVSFARGRKLGYVEFLRRHVFGGEDKEGEADAAVG</sequence>
<dbReference type="RefSeq" id="XP_007673085.1">
    <property type="nucleotide sequence ID" value="XM_007674895.1"/>
</dbReference>
<evidence type="ECO:0000313" key="3">
    <source>
        <dbReference type="Proteomes" id="UP000011761"/>
    </source>
</evidence>
<name>M2NJ59_BAUPA</name>
<dbReference type="AlphaFoldDB" id="M2NJ59"/>
<feature type="region of interest" description="Disordered" evidence="1">
    <location>
        <begin position="1"/>
        <end position="22"/>
    </location>
</feature>
<dbReference type="HOGENOM" id="CLU_085417_0_1_1"/>
<evidence type="ECO:0000313" key="2">
    <source>
        <dbReference type="EMBL" id="EMC99429.1"/>
    </source>
</evidence>
<reference evidence="2 3" key="1">
    <citation type="journal article" date="2012" name="PLoS Pathog.">
        <title>Diverse lifestyles and strategies of plant pathogenesis encoded in the genomes of eighteen Dothideomycetes fungi.</title>
        <authorList>
            <person name="Ohm R.A."/>
            <person name="Feau N."/>
            <person name="Henrissat B."/>
            <person name="Schoch C.L."/>
            <person name="Horwitz B.A."/>
            <person name="Barry K.W."/>
            <person name="Condon B.J."/>
            <person name="Copeland A.C."/>
            <person name="Dhillon B."/>
            <person name="Glaser F."/>
            <person name="Hesse C.N."/>
            <person name="Kosti I."/>
            <person name="LaButti K."/>
            <person name="Lindquist E.A."/>
            <person name="Lucas S."/>
            <person name="Salamov A.A."/>
            <person name="Bradshaw R.E."/>
            <person name="Ciuffetti L."/>
            <person name="Hamelin R.C."/>
            <person name="Kema G.H.J."/>
            <person name="Lawrence C."/>
            <person name="Scott J.A."/>
            <person name="Spatafora J.W."/>
            <person name="Turgeon B.G."/>
            <person name="de Wit P.J.G.M."/>
            <person name="Zhong S."/>
            <person name="Goodwin S.B."/>
            <person name="Grigoriev I.V."/>
        </authorList>
    </citation>
    <scope>NUCLEOTIDE SEQUENCE [LARGE SCALE GENOMIC DNA]</scope>
    <source>
        <strain evidence="2 3">UAMH 10762</strain>
    </source>
</reference>
<protein>
    <recommendedName>
        <fullName evidence="4">Mitochondrial import inner membrane translocase subunit TIM22</fullName>
    </recommendedName>
</protein>
<dbReference type="Proteomes" id="UP000011761">
    <property type="component" value="Unassembled WGS sequence"/>
</dbReference>
<dbReference type="PANTHER" id="PTHR37852">
    <property type="entry name" value="YALI0B21208P"/>
    <property type="match status" value="1"/>
</dbReference>
<organism evidence="2 3">
    <name type="scientific">Baudoinia panamericana (strain UAMH 10762)</name>
    <name type="common">Angels' share fungus</name>
    <name type="synonym">Baudoinia compniacensis (strain UAMH 10762)</name>
    <dbReference type="NCBI Taxonomy" id="717646"/>
    <lineage>
        <taxon>Eukaryota</taxon>
        <taxon>Fungi</taxon>
        <taxon>Dikarya</taxon>
        <taxon>Ascomycota</taxon>
        <taxon>Pezizomycotina</taxon>
        <taxon>Dothideomycetes</taxon>
        <taxon>Dothideomycetidae</taxon>
        <taxon>Mycosphaerellales</taxon>
        <taxon>Teratosphaeriaceae</taxon>
        <taxon>Baudoinia</taxon>
    </lineage>
</organism>
<dbReference type="STRING" id="717646.M2NJ59"/>
<evidence type="ECO:0008006" key="4">
    <source>
        <dbReference type="Google" id="ProtNLM"/>
    </source>
</evidence>
<dbReference type="OMA" id="DYARHDE"/>
<keyword evidence="3" id="KW-1185">Reference proteome</keyword>
<gene>
    <name evidence="2" type="ORF">BAUCODRAFT_63067</name>
</gene>
<dbReference type="eggNOG" id="ENOG502S3TP">
    <property type="taxonomic scope" value="Eukaryota"/>
</dbReference>
<dbReference type="OrthoDB" id="5584028at2759"/>
<dbReference type="PANTHER" id="PTHR37852:SF1">
    <property type="entry name" value="HIG1 DOMAIN-CONTAINING PROTEIN"/>
    <property type="match status" value="1"/>
</dbReference>
<dbReference type="GeneID" id="19116043"/>
<accession>M2NJ59</accession>